<dbReference type="Gene3D" id="3.90.1300.10">
    <property type="entry name" value="Amidase signature (AS) domain"/>
    <property type="match status" value="1"/>
</dbReference>
<dbReference type="Pfam" id="PF01425">
    <property type="entry name" value="Amidase"/>
    <property type="match status" value="1"/>
</dbReference>
<name>A0ABP8PMA7_9ACTN</name>
<dbReference type="PANTHER" id="PTHR11895">
    <property type="entry name" value="TRANSAMIDASE"/>
    <property type="match status" value="1"/>
</dbReference>
<dbReference type="RefSeq" id="WP_345460964.1">
    <property type="nucleotide sequence ID" value="NZ_BAABHF010000015.1"/>
</dbReference>
<dbReference type="PANTHER" id="PTHR11895:SF176">
    <property type="entry name" value="AMIDASE AMID-RELATED"/>
    <property type="match status" value="1"/>
</dbReference>
<evidence type="ECO:0000313" key="2">
    <source>
        <dbReference type="EMBL" id="GAA4489971.1"/>
    </source>
</evidence>
<dbReference type="InterPro" id="IPR000120">
    <property type="entry name" value="Amidase"/>
</dbReference>
<protein>
    <submittedName>
        <fullName evidence="2">Amidase</fullName>
    </submittedName>
</protein>
<proteinExistence type="predicted"/>
<accession>A0ABP8PMA7</accession>
<organism evidence="2 3">
    <name type="scientific">Actinoallomurus oryzae</name>
    <dbReference type="NCBI Taxonomy" id="502180"/>
    <lineage>
        <taxon>Bacteria</taxon>
        <taxon>Bacillati</taxon>
        <taxon>Actinomycetota</taxon>
        <taxon>Actinomycetes</taxon>
        <taxon>Streptosporangiales</taxon>
        <taxon>Thermomonosporaceae</taxon>
        <taxon>Actinoallomurus</taxon>
    </lineage>
</organism>
<sequence>MDDLHAWAWRPERPPAAGTDGPLAGFALGVKDVIDVAGMPTRCGSPLTDGAPAAADAPAVARLRAAGAVIAGKTRCTEWAFNDPAPTISPWDPARTPGGSSAGSAVAVATGDCTATVDTQTAGDVVRPAAYNGIVGLKPAAGWAPAEGSRAVAPSIDTLGVLARCVSDAAAVASAMADAPARFGAARPVAAPRVGVLRDPFTDQVGDAVRTSLAEVVRALAAEGAEVNDVSTGVDLAAVHAAHRVLTFAECATRHLSRYRDHAERYGPRARELIERGLSTPAHAYLEADRVRRDATERLGAPLEGLDVLLVPATPEPAPTRETTGDSRLQIPWTLCGLPSLALPAGVAGHLPLGVQLVAARDAEARLLGAGVWCERVLDFDATAVRRTRR</sequence>
<dbReference type="InterPro" id="IPR023631">
    <property type="entry name" value="Amidase_dom"/>
</dbReference>
<feature type="domain" description="Amidase" evidence="1">
    <location>
        <begin position="17"/>
        <end position="368"/>
    </location>
</feature>
<dbReference type="EMBL" id="BAABHF010000015">
    <property type="protein sequence ID" value="GAA4489971.1"/>
    <property type="molecule type" value="Genomic_DNA"/>
</dbReference>
<keyword evidence="3" id="KW-1185">Reference proteome</keyword>
<dbReference type="InterPro" id="IPR036928">
    <property type="entry name" value="AS_sf"/>
</dbReference>
<evidence type="ECO:0000259" key="1">
    <source>
        <dbReference type="Pfam" id="PF01425"/>
    </source>
</evidence>
<dbReference type="SUPFAM" id="SSF75304">
    <property type="entry name" value="Amidase signature (AS) enzymes"/>
    <property type="match status" value="1"/>
</dbReference>
<dbReference type="Proteomes" id="UP001500503">
    <property type="component" value="Unassembled WGS sequence"/>
</dbReference>
<comment type="caution">
    <text evidence="2">The sequence shown here is derived from an EMBL/GenBank/DDBJ whole genome shotgun (WGS) entry which is preliminary data.</text>
</comment>
<evidence type="ECO:0000313" key="3">
    <source>
        <dbReference type="Proteomes" id="UP001500503"/>
    </source>
</evidence>
<gene>
    <name evidence="2" type="ORF">GCM10023191_021550</name>
</gene>
<reference evidence="3" key="1">
    <citation type="journal article" date="2019" name="Int. J. Syst. Evol. Microbiol.">
        <title>The Global Catalogue of Microorganisms (GCM) 10K type strain sequencing project: providing services to taxonomists for standard genome sequencing and annotation.</title>
        <authorList>
            <consortium name="The Broad Institute Genomics Platform"/>
            <consortium name="The Broad Institute Genome Sequencing Center for Infectious Disease"/>
            <person name="Wu L."/>
            <person name="Ma J."/>
        </authorList>
    </citation>
    <scope>NUCLEOTIDE SEQUENCE [LARGE SCALE GENOMIC DNA]</scope>
    <source>
        <strain evidence="3">JCM 17933</strain>
    </source>
</reference>